<accession>A0A813U4A0</accession>
<dbReference type="InterPro" id="IPR015919">
    <property type="entry name" value="Cadherin-like_sf"/>
</dbReference>
<keyword evidence="4 9" id="KW-0106">Calcium</keyword>
<evidence type="ECO:0000256" key="6">
    <source>
        <dbReference type="ARBA" id="ARBA00022989"/>
    </source>
</evidence>
<dbReference type="OrthoDB" id="6252479at2759"/>
<dbReference type="EMBL" id="CAJNOU010000035">
    <property type="protein sequence ID" value="CAF0823501.1"/>
    <property type="molecule type" value="Genomic_DNA"/>
</dbReference>
<feature type="chain" id="PRO_5036223095" description="Cadherin domain-containing protein" evidence="12">
    <location>
        <begin position="23"/>
        <end position="915"/>
    </location>
</feature>
<dbReference type="InterPro" id="IPR020894">
    <property type="entry name" value="Cadherin_CS"/>
</dbReference>
<dbReference type="Proteomes" id="UP000663823">
    <property type="component" value="Unassembled WGS sequence"/>
</dbReference>
<dbReference type="FunFam" id="2.60.40.60:FF:000002">
    <property type="entry name" value="Protocadherin alpha 2"/>
    <property type="match status" value="1"/>
</dbReference>
<evidence type="ECO:0000256" key="8">
    <source>
        <dbReference type="ARBA" id="ARBA00023180"/>
    </source>
</evidence>
<organism evidence="15 18">
    <name type="scientific">Rotaria sordida</name>
    <dbReference type="NCBI Taxonomy" id="392033"/>
    <lineage>
        <taxon>Eukaryota</taxon>
        <taxon>Metazoa</taxon>
        <taxon>Spiralia</taxon>
        <taxon>Gnathifera</taxon>
        <taxon>Rotifera</taxon>
        <taxon>Eurotatoria</taxon>
        <taxon>Bdelloidea</taxon>
        <taxon>Philodinida</taxon>
        <taxon>Philodinidae</taxon>
        <taxon>Rotaria</taxon>
    </lineage>
</organism>
<keyword evidence="12" id="KW-0732">Signal</keyword>
<evidence type="ECO:0000256" key="5">
    <source>
        <dbReference type="ARBA" id="ARBA00022889"/>
    </source>
</evidence>
<feature type="domain" description="Cadherin" evidence="13">
    <location>
        <begin position="370"/>
        <end position="470"/>
    </location>
</feature>
<dbReference type="Proteomes" id="UP000663889">
    <property type="component" value="Unassembled WGS sequence"/>
</dbReference>
<dbReference type="GO" id="GO:0005886">
    <property type="term" value="C:plasma membrane"/>
    <property type="evidence" value="ECO:0007669"/>
    <property type="project" value="InterPro"/>
</dbReference>
<keyword evidence="5" id="KW-0130">Cell adhesion</keyword>
<comment type="subcellular location">
    <subcellularLocation>
        <location evidence="1">Membrane</location>
        <topology evidence="1">Single-pass membrane protein</topology>
    </subcellularLocation>
</comment>
<protein>
    <recommendedName>
        <fullName evidence="13">Cadherin domain-containing protein</fullName>
    </recommendedName>
</protein>
<dbReference type="PANTHER" id="PTHR24028:SF146">
    <property type="entry name" value="CADHERIN 96CB, ISOFORM D-RELATED"/>
    <property type="match status" value="1"/>
</dbReference>
<dbReference type="SMART" id="SM00112">
    <property type="entry name" value="CA"/>
    <property type="match status" value="5"/>
</dbReference>
<feature type="domain" description="Cadherin" evidence="13">
    <location>
        <begin position="243"/>
        <end position="352"/>
    </location>
</feature>
<dbReference type="SUPFAM" id="SSF49313">
    <property type="entry name" value="Cadherin-like"/>
    <property type="match status" value="5"/>
</dbReference>
<evidence type="ECO:0000313" key="16">
    <source>
        <dbReference type="EMBL" id="CAF3536871.1"/>
    </source>
</evidence>
<feature type="signal peptide" evidence="12">
    <location>
        <begin position="1"/>
        <end position="22"/>
    </location>
</feature>
<evidence type="ECO:0000256" key="11">
    <source>
        <dbReference type="SAM" id="Phobius"/>
    </source>
</evidence>
<evidence type="ECO:0000256" key="12">
    <source>
        <dbReference type="SAM" id="SignalP"/>
    </source>
</evidence>
<name>A0A813U4A0_9BILA</name>
<gene>
    <name evidence="16" type="ORF">FNK824_LOCUS262</name>
    <name evidence="17" type="ORF">OTI717_LOCUS9218</name>
    <name evidence="14" type="ORF">RFH988_LOCUS486</name>
    <name evidence="15" type="ORF">SEV965_LOCUS1738</name>
</gene>
<evidence type="ECO:0000256" key="3">
    <source>
        <dbReference type="ARBA" id="ARBA00022737"/>
    </source>
</evidence>
<dbReference type="GO" id="GO:0007156">
    <property type="term" value="P:homophilic cell adhesion via plasma membrane adhesion molecules"/>
    <property type="evidence" value="ECO:0007669"/>
    <property type="project" value="InterPro"/>
</dbReference>
<feature type="transmembrane region" description="Helical" evidence="11">
    <location>
        <begin position="791"/>
        <end position="818"/>
    </location>
</feature>
<evidence type="ECO:0000256" key="7">
    <source>
        <dbReference type="ARBA" id="ARBA00023136"/>
    </source>
</evidence>
<keyword evidence="6 11" id="KW-1133">Transmembrane helix</keyword>
<dbReference type="CDD" id="cd11304">
    <property type="entry name" value="Cadherin_repeat"/>
    <property type="match status" value="6"/>
</dbReference>
<evidence type="ECO:0000313" key="17">
    <source>
        <dbReference type="EMBL" id="CAF3648217.1"/>
    </source>
</evidence>
<reference evidence="15" key="1">
    <citation type="submission" date="2021-02" db="EMBL/GenBank/DDBJ databases">
        <authorList>
            <person name="Nowell W R."/>
        </authorList>
    </citation>
    <scope>NUCLEOTIDE SEQUENCE</scope>
</reference>
<keyword evidence="8" id="KW-0325">Glycoprotein</keyword>
<keyword evidence="2 11" id="KW-0812">Transmembrane</keyword>
<feature type="domain" description="Cadherin" evidence="13">
    <location>
        <begin position="56"/>
        <end position="133"/>
    </location>
</feature>
<evidence type="ECO:0000313" key="14">
    <source>
        <dbReference type="EMBL" id="CAF0736853.1"/>
    </source>
</evidence>
<keyword evidence="3" id="KW-0677">Repeat</keyword>
<dbReference type="InterPro" id="IPR002126">
    <property type="entry name" value="Cadherin-like_dom"/>
</dbReference>
<evidence type="ECO:0000256" key="10">
    <source>
        <dbReference type="SAM" id="MobiDB-lite"/>
    </source>
</evidence>
<feature type="domain" description="Cadherin" evidence="13">
    <location>
        <begin position="576"/>
        <end position="677"/>
    </location>
</feature>
<feature type="region of interest" description="Disordered" evidence="10">
    <location>
        <begin position="878"/>
        <end position="897"/>
    </location>
</feature>
<feature type="domain" description="Cadherin" evidence="13">
    <location>
        <begin position="472"/>
        <end position="575"/>
    </location>
</feature>
<evidence type="ECO:0000256" key="9">
    <source>
        <dbReference type="PROSITE-ProRule" id="PRU00043"/>
    </source>
</evidence>
<dbReference type="PROSITE" id="PS00232">
    <property type="entry name" value="CADHERIN_1"/>
    <property type="match status" value="2"/>
</dbReference>
<evidence type="ECO:0000256" key="1">
    <source>
        <dbReference type="ARBA" id="ARBA00004167"/>
    </source>
</evidence>
<dbReference type="EMBL" id="CAJOBE010000010">
    <property type="protein sequence ID" value="CAF3536871.1"/>
    <property type="molecule type" value="Genomic_DNA"/>
</dbReference>
<evidence type="ECO:0000313" key="18">
    <source>
        <dbReference type="Proteomes" id="UP000663889"/>
    </source>
</evidence>
<dbReference type="PRINTS" id="PR00205">
    <property type="entry name" value="CADHERIN"/>
</dbReference>
<dbReference type="Pfam" id="PF00028">
    <property type="entry name" value="Cadherin"/>
    <property type="match status" value="3"/>
</dbReference>
<dbReference type="PROSITE" id="PS50268">
    <property type="entry name" value="CADHERIN_2"/>
    <property type="match status" value="6"/>
</dbReference>
<evidence type="ECO:0000256" key="2">
    <source>
        <dbReference type="ARBA" id="ARBA00022692"/>
    </source>
</evidence>
<dbReference type="GO" id="GO:0005509">
    <property type="term" value="F:calcium ion binding"/>
    <property type="evidence" value="ECO:0007669"/>
    <property type="project" value="UniProtKB-UniRule"/>
</dbReference>
<dbReference type="AlphaFoldDB" id="A0A813U4A0"/>
<dbReference type="EMBL" id="CAJNOO010000008">
    <property type="protein sequence ID" value="CAF0736853.1"/>
    <property type="molecule type" value="Genomic_DNA"/>
</dbReference>
<dbReference type="Proteomes" id="UP000663874">
    <property type="component" value="Unassembled WGS sequence"/>
</dbReference>
<comment type="caution">
    <text evidence="15">The sequence shown here is derived from an EMBL/GenBank/DDBJ whole genome shotgun (WGS) entry which is preliminary data.</text>
</comment>
<proteinExistence type="predicted"/>
<keyword evidence="7 11" id="KW-0472">Membrane</keyword>
<dbReference type="InterPro" id="IPR050174">
    <property type="entry name" value="Protocadherin/Cadherin-CA"/>
</dbReference>
<dbReference type="PANTHER" id="PTHR24028">
    <property type="entry name" value="CADHERIN-87A"/>
    <property type="match status" value="1"/>
</dbReference>
<evidence type="ECO:0000259" key="13">
    <source>
        <dbReference type="PROSITE" id="PS50268"/>
    </source>
</evidence>
<dbReference type="Proteomes" id="UP000663882">
    <property type="component" value="Unassembled WGS sequence"/>
</dbReference>
<dbReference type="Gene3D" id="2.60.40.60">
    <property type="entry name" value="Cadherins"/>
    <property type="match status" value="6"/>
</dbReference>
<evidence type="ECO:0000313" key="15">
    <source>
        <dbReference type="EMBL" id="CAF0823501.1"/>
    </source>
</evidence>
<feature type="domain" description="Cadherin" evidence="13">
    <location>
        <begin position="134"/>
        <end position="239"/>
    </location>
</feature>
<sequence>MSCSWLWLIVNLFFTFISLTQSRYIRLPPVNCSELSPIGTSITQLINILPSSNWEFTFLTRTSVISYFLLDDLKGTITVKRRLDREDLCRLGICSCSNECLLKLEINALSDIYTHIIYVPIIILDENDNFCFFSNDIYYLNISENVPLNTRLILPIAHDPDQTPNNIQSYSIVSNNYSEFRLDNQLTPSMIIIEELDRELCDKYYFNFCAYEGISNQKRSCCTKIILTITDINDNSPKFQHDQQSPLIINISELSPIHTELIQMKAFDPDEGLNGKIIYTFSKWTQNDVTINKIFNLNPDNGSITLLKQLDYEERNNYELQIQAKDCGSNSIPTYATVIIQVVDENDCTPEIFTFSPSDVKFINNSIIYILENISLNTPILYMTVSDCDSNENGRVAMKLISSFNETSVVQLEKITDNTYILKTNIQFDREQKSFYKFTLFAYDHGQLKHSIENHFELYLIDVNDCSPIFENLTNYSFYIDENNEENFILHTFKTFDPDENDQVKLELKFNNNEQQYNHIFQLNEKNQLIILENLDYEKQSFYEFSILAEDIIGHQTFVNISIYVNDLNDNPVKFLTNFIQYELEENQNNYTFIDHIQAEEKDKYDQIIYKIHSDDLDQIKDFIDLKSNGSLYTKKSFDREQINKFEFRIIANDSLYTDLISIEILILDQNDNKPMIISQSPFCYIYNTTNSNKNIQLKLEGYDPDENDNGNISFSMLNPSSMNIILFSNGTLIVPPLYQEYTFDIYLQDNGKSNVLSSIYKNFILLIVSNESECQNYSILSSIQLDQRTFIYFISIILISLACFTIIILIICCFYLLQRHTRIKSLNNKKTPDLTPSFSSSLNEDAENDTLLVSSPSPQFTAMTTVSISTTTTNDSTRLTTFTDRTPTNKSSSLSSSSSATYVKMSHSFEDEIL</sequence>
<dbReference type="EMBL" id="CAJOAX010000773">
    <property type="protein sequence ID" value="CAF3648217.1"/>
    <property type="molecule type" value="Genomic_DNA"/>
</dbReference>
<evidence type="ECO:0000256" key="4">
    <source>
        <dbReference type="ARBA" id="ARBA00022837"/>
    </source>
</evidence>